<dbReference type="OrthoDB" id="9804264at2"/>
<dbReference type="Pfam" id="PF01041">
    <property type="entry name" value="DegT_DnrJ_EryC1"/>
    <property type="match status" value="1"/>
</dbReference>
<dbReference type="Proteomes" id="UP000249700">
    <property type="component" value="Unassembled WGS sequence"/>
</dbReference>
<dbReference type="InterPro" id="IPR015424">
    <property type="entry name" value="PyrdxlP-dep_Trfase"/>
</dbReference>
<comment type="similarity">
    <text evidence="2 5">Belongs to the DegT/DnrJ/EryC1 family.</text>
</comment>
<dbReference type="PANTHER" id="PTHR30244:SF34">
    <property type="entry name" value="DTDP-4-AMINO-4,6-DIDEOXYGALACTOSE TRANSAMINASE"/>
    <property type="match status" value="1"/>
</dbReference>
<evidence type="ECO:0000313" key="6">
    <source>
        <dbReference type="EMBL" id="RAR59106.1"/>
    </source>
</evidence>
<dbReference type="GO" id="GO:0000271">
    <property type="term" value="P:polysaccharide biosynthetic process"/>
    <property type="evidence" value="ECO:0007669"/>
    <property type="project" value="TreeGrafter"/>
</dbReference>
<feature type="modified residue" description="N6-(pyridoxal phosphate)lysine" evidence="4">
    <location>
        <position position="185"/>
    </location>
</feature>
<dbReference type="RefSeq" id="WP_112055872.1">
    <property type="nucleotide sequence ID" value="NZ_QLSX01000010.1"/>
</dbReference>
<name>A0A328XI53_9GAMM</name>
<dbReference type="InterPro" id="IPR015422">
    <property type="entry name" value="PyrdxlP-dep_Trfase_small"/>
</dbReference>
<dbReference type="InterPro" id="IPR000653">
    <property type="entry name" value="DegT/StrS_aminotransferase"/>
</dbReference>
<comment type="caution">
    <text evidence="6">The sequence shown here is derived from an EMBL/GenBank/DDBJ whole genome shotgun (WGS) entry which is preliminary data.</text>
</comment>
<proteinExistence type="inferred from homology"/>
<dbReference type="GO" id="GO:0008483">
    <property type="term" value="F:transaminase activity"/>
    <property type="evidence" value="ECO:0007669"/>
    <property type="project" value="TreeGrafter"/>
</dbReference>
<evidence type="ECO:0000256" key="1">
    <source>
        <dbReference type="ARBA" id="ARBA00022898"/>
    </source>
</evidence>
<dbReference type="Gene3D" id="3.90.1150.10">
    <property type="entry name" value="Aspartate Aminotransferase, domain 1"/>
    <property type="match status" value="1"/>
</dbReference>
<evidence type="ECO:0000256" key="3">
    <source>
        <dbReference type="PIRSR" id="PIRSR000390-1"/>
    </source>
</evidence>
<gene>
    <name evidence="6" type="ORF">BCL93_110139</name>
</gene>
<dbReference type="InterPro" id="IPR015421">
    <property type="entry name" value="PyrdxlP-dep_Trfase_major"/>
</dbReference>
<feature type="active site" description="Proton acceptor" evidence="3">
    <location>
        <position position="185"/>
    </location>
</feature>
<protein>
    <submittedName>
        <fullName evidence="6">dTDP-4-amino-4,6-dideoxygalactose transaminase</fullName>
    </submittedName>
</protein>
<dbReference type="PIRSF" id="PIRSF000390">
    <property type="entry name" value="PLP_StrS"/>
    <property type="match status" value="1"/>
</dbReference>
<dbReference type="SUPFAM" id="SSF53383">
    <property type="entry name" value="PLP-dependent transferases"/>
    <property type="match status" value="1"/>
</dbReference>
<evidence type="ECO:0000313" key="7">
    <source>
        <dbReference type="Proteomes" id="UP000249700"/>
    </source>
</evidence>
<dbReference type="Gene3D" id="3.40.640.10">
    <property type="entry name" value="Type I PLP-dependent aspartate aminotransferase-like (Major domain)"/>
    <property type="match status" value="1"/>
</dbReference>
<dbReference type="PANTHER" id="PTHR30244">
    <property type="entry name" value="TRANSAMINASE"/>
    <property type="match status" value="1"/>
</dbReference>
<evidence type="ECO:0000256" key="2">
    <source>
        <dbReference type="ARBA" id="ARBA00037999"/>
    </source>
</evidence>
<accession>A0A328XI53</accession>
<dbReference type="EMBL" id="QLSX01000010">
    <property type="protein sequence ID" value="RAR59106.1"/>
    <property type="molecule type" value="Genomic_DNA"/>
</dbReference>
<evidence type="ECO:0000256" key="5">
    <source>
        <dbReference type="RuleBase" id="RU004508"/>
    </source>
</evidence>
<dbReference type="AlphaFoldDB" id="A0A328XI53"/>
<dbReference type="GO" id="GO:0030170">
    <property type="term" value="F:pyridoxal phosphate binding"/>
    <property type="evidence" value="ECO:0007669"/>
    <property type="project" value="TreeGrafter"/>
</dbReference>
<organism evidence="6 7">
    <name type="scientific">Onishia taeanensis</name>
    <dbReference type="NCBI Taxonomy" id="284577"/>
    <lineage>
        <taxon>Bacteria</taxon>
        <taxon>Pseudomonadati</taxon>
        <taxon>Pseudomonadota</taxon>
        <taxon>Gammaproteobacteria</taxon>
        <taxon>Oceanospirillales</taxon>
        <taxon>Halomonadaceae</taxon>
        <taxon>Onishia</taxon>
    </lineage>
</organism>
<evidence type="ECO:0000256" key="4">
    <source>
        <dbReference type="PIRSR" id="PIRSR000390-2"/>
    </source>
</evidence>
<keyword evidence="1 4" id="KW-0663">Pyridoxal phosphate</keyword>
<reference evidence="6 7" key="1">
    <citation type="submission" date="2018-06" db="EMBL/GenBank/DDBJ databases">
        <title>Comparative analysis of microorganisms from saline springs in Andes Mountain Range, Colombia.</title>
        <authorList>
            <person name="Rubin E."/>
        </authorList>
    </citation>
    <scope>NUCLEOTIDE SEQUENCE [LARGE SCALE GENOMIC DNA]</scope>
    <source>
        <strain evidence="6 7">USBA-857</strain>
    </source>
</reference>
<dbReference type="CDD" id="cd00616">
    <property type="entry name" value="AHBA_syn"/>
    <property type="match status" value="1"/>
</dbReference>
<sequence length="390" mass="43125">MTTPSFSPWPAFTDEEADIVRQVLLSNKVNYWTGNEGRLFESEFARFAGAEYAVAVSNGTTALDLAMKALGIGAGDEVVVTSRTFMASVSSIVTAGAVPVFADVDRDSQNITPNTVVPLITSRTKAIIAVHLAGWPCDMDGLMSLAESRGLYLIEDCAQAHGATWRARSVGGIGHVGAWSFCQDKIMSTGGEGGMVTTNDRSLWQRMWAYKDHGKSWEAVYEREHPPGFRWLHESFGTNWRLTEMQAAIGRLQLRRMPDWTRQRRDNLERIWQAARACGLRVPELPGHVGHAAYKAYVFIDPLSLRPGWDRDRIIDEIQQRGVPCLGGSCSEVYREKAFDDTGWQPAHALPVAAELGKTSIMFLVHPTLTPEEIDRTCLALQEVMVLAAG</sequence>